<evidence type="ECO:0008006" key="3">
    <source>
        <dbReference type="Google" id="ProtNLM"/>
    </source>
</evidence>
<comment type="caution">
    <text evidence="1">The sequence shown here is derived from an EMBL/GenBank/DDBJ whole genome shotgun (WGS) entry which is preliminary data.</text>
</comment>
<protein>
    <recommendedName>
        <fullName evidence="3">Secreted protein</fullName>
    </recommendedName>
</protein>
<name>A0ABR3LZ23_9TELE</name>
<keyword evidence="2" id="KW-1185">Reference proteome</keyword>
<accession>A0ABR3LZ23</accession>
<reference evidence="1 2" key="1">
    <citation type="submission" date="2023-09" db="EMBL/GenBank/DDBJ databases">
        <authorList>
            <person name="Wang M."/>
        </authorList>
    </citation>
    <scope>NUCLEOTIDE SEQUENCE [LARGE SCALE GENOMIC DNA]</scope>
    <source>
        <strain evidence="1">GT-2023</strain>
        <tissue evidence="1">Liver</tissue>
    </source>
</reference>
<dbReference type="EMBL" id="JAYMGO010000018">
    <property type="protein sequence ID" value="KAL1256857.1"/>
    <property type="molecule type" value="Genomic_DNA"/>
</dbReference>
<proteinExistence type="predicted"/>
<evidence type="ECO:0000313" key="2">
    <source>
        <dbReference type="Proteomes" id="UP001558613"/>
    </source>
</evidence>
<dbReference type="Proteomes" id="UP001558613">
    <property type="component" value="Unassembled WGS sequence"/>
</dbReference>
<evidence type="ECO:0000313" key="1">
    <source>
        <dbReference type="EMBL" id="KAL1256857.1"/>
    </source>
</evidence>
<organism evidence="1 2">
    <name type="scientific">Cirrhinus molitorella</name>
    <name type="common">mud carp</name>
    <dbReference type="NCBI Taxonomy" id="172907"/>
    <lineage>
        <taxon>Eukaryota</taxon>
        <taxon>Metazoa</taxon>
        <taxon>Chordata</taxon>
        <taxon>Craniata</taxon>
        <taxon>Vertebrata</taxon>
        <taxon>Euteleostomi</taxon>
        <taxon>Actinopterygii</taxon>
        <taxon>Neopterygii</taxon>
        <taxon>Teleostei</taxon>
        <taxon>Ostariophysi</taxon>
        <taxon>Cypriniformes</taxon>
        <taxon>Cyprinidae</taxon>
        <taxon>Labeoninae</taxon>
        <taxon>Labeonini</taxon>
        <taxon>Cirrhinus</taxon>
    </lineage>
</organism>
<gene>
    <name evidence="1" type="ORF">QQF64_012402</name>
</gene>
<sequence length="100" mass="10769">MPLLSIGLSAVITHSAIHSAFCPQLSFTLAMDMRLCCFPIMLSLGPSAPNSHTHTLTLCPRSVPAVPVKSPGWKQVLGLCRPKQTTHGSTRCFLTLPKNT</sequence>